<dbReference type="SUPFAM" id="SSF52799">
    <property type="entry name" value="(Phosphotyrosine protein) phosphatases II"/>
    <property type="match status" value="1"/>
</dbReference>
<dbReference type="PANTHER" id="PTHR19134:SF561">
    <property type="entry name" value="PROTEIN TYROSINE PHOSPHATASE 36E, ISOFORM A"/>
    <property type="match status" value="1"/>
</dbReference>
<dbReference type="InterPro" id="IPR000242">
    <property type="entry name" value="PTP_cat"/>
</dbReference>
<dbReference type="SMART" id="SM00194">
    <property type="entry name" value="PTPc"/>
    <property type="match status" value="1"/>
</dbReference>
<name>A0A0N5B3Z0_STREA</name>
<dbReference type="CDD" id="cd00047">
    <property type="entry name" value="PTPc"/>
    <property type="match status" value="1"/>
</dbReference>
<dbReference type="STRING" id="174720.A0A0N5B3Z0"/>
<evidence type="ECO:0000313" key="3">
    <source>
        <dbReference type="WBParaSite" id="SPAL_0000079200.1"/>
    </source>
</evidence>
<feature type="domain" description="Tyrosine-protein phosphatase" evidence="1">
    <location>
        <begin position="394"/>
        <end position="570"/>
    </location>
</feature>
<evidence type="ECO:0000313" key="2">
    <source>
        <dbReference type="Proteomes" id="UP000046392"/>
    </source>
</evidence>
<dbReference type="WBParaSite" id="SPAL_0000079200.1">
    <property type="protein sequence ID" value="SPAL_0000079200.1"/>
    <property type="gene ID" value="SPAL_0000079200"/>
</dbReference>
<dbReference type="AlphaFoldDB" id="A0A0N5B3Z0"/>
<keyword evidence="2" id="KW-1185">Reference proteome</keyword>
<organism evidence="2 3">
    <name type="scientific">Strongyloides papillosus</name>
    <name type="common">Intestinal threadworm</name>
    <dbReference type="NCBI Taxonomy" id="174720"/>
    <lineage>
        <taxon>Eukaryota</taxon>
        <taxon>Metazoa</taxon>
        <taxon>Ecdysozoa</taxon>
        <taxon>Nematoda</taxon>
        <taxon>Chromadorea</taxon>
        <taxon>Rhabditida</taxon>
        <taxon>Tylenchina</taxon>
        <taxon>Panagrolaimomorpha</taxon>
        <taxon>Strongyloidoidea</taxon>
        <taxon>Strongyloididae</taxon>
        <taxon>Strongyloides</taxon>
    </lineage>
</organism>
<dbReference type="PROSITE" id="PS50055">
    <property type="entry name" value="TYR_PHOSPHATASE_PTP"/>
    <property type="match status" value="1"/>
</dbReference>
<dbReference type="InterPro" id="IPR050348">
    <property type="entry name" value="Protein-Tyr_Phosphatase"/>
</dbReference>
<evidence type="ECO:0000259" key="1">
    <source>
        <dbReference type="PROSITE" id="PS50055"/>
    </source>
</evidence>
<proteinExistence type="predicted"/>
<dbReference type="Gene3D" id="3.90.190.10">
    <property type="entry name" value="Protein tyrosine phosphatase superfamily"/>
    <property type="match status" value="1"/>
</dbReference>
<protein>
    <submittedName>
        <fullName evidence="3">Tyrosine-protein phosphatase domain-containing protein</fullName>
    </submittedName>
</protein>
<accession>A0A0N5B3Z0</accession>
<reference evidence="3" key="1">
    <citation type="submission" date="2017-02" db="UniProtKB">
        <authorList>
            <consortium name="WormBaseParasite"/>
        </authorList>
    </citation>
    <scope>IDENTIFICATION</scope>
</reference>
<dbReference type="Proteomes" id="UP000046392">
    <property type="component" value="Unplaced"/>
</dbReference>
<dbReference type="PRINTS" id="PR00700">
    <property type="entry name" value="PRTYPHPHTASE"/>
</dbReference>
<dbReference type="Pfam" id="PF00102">
    <property type="entry name" value="Y_phosphatase"/>
    <property type="match status" value="1"/>
</dbReference>
<dbReference type="InterPro" id="IPR029021">
    <property type="entry name" value="Prot-tyrosine_phosphatase-like"/>
</dbReference>
<sequence>MKSFDSLYLFPLCLGKDRHNEGKEKSPYFVSPQKSATTDAIFDKQFSTTNTIITTQSENFNNSNNSNVSDNMCNSKSLMNLHNYLKFKDDSILTTVKCNAKMLSKSSSIADKSLKDSNDIISKSRSPSQTSNHYRLPTYKSINSFIAVVGVNLMLQLTTEENAALEERECDSISPLPKIKHKRLSYHHRKGTSSLELPVSPSTSNTCLRVPISSSHDDIRKYPQSLSSTASVSPSVSRSTSIRRGSKFGSVLSLTVPKAFSEFKRKSISELSLVFDVLKGNASVKEQTNSNEILHPERVSNSTGDLTNSRKKGRKLNRWESYTFNHMQKQMVIVQEEKAMHMAPTAPIDASKFVAYVTERRKKRILYKGEYLMIMRSLKPEKCKVDVGSSMPSDRNPYPDTLPYDSNRVILKTLPNDENSHYCNASYVNSWVREKAYVVTQAVKTKSASAEFWRLVWELGSNCIVMLTKVFDFMRVMCLQYWPVDKFQFGQIEVETLETKTYAHFVIRTFRLRKFDERSGEEIRIVKHFHFTEWELDSFPYISAFIELRRRVRQFVDKNKIDAPIVVHCR</sequence>
<dbReference type="PANTHER" id="PTHR19134">
    <property type="entry name" value="RECEPTOR-TYPE TYROSINE-PROTEIN PHOSPHATASE"/>
    <property type="match status" value="1"/>
</dbReference>
<dbReference type="GO" id="GO:0004725">
    <property type="term" value="F:protein tyrosine phosphatase activity"/>
    <property type="evidence" value="ECO:0007669"/>
    <property type="project" value="InterPro"/>
</dbReference>